<feature type="binding site" evidence="7">
    <location>
        <position position="109"/>
    </location>
    <ligand>
        <name>Mg(2+)</name>
        <dbReference type="ChEBI" id="CHEBI:18420"/>
    </ligand>
</feature>
<feature type="binding site" evidence="7">
    <location>
        <position position="16"/>
    </location>
    <ligand>
        <name>Mg(2+)</name>
        <dbReference type="ChEBI" id="CHEBI:18420"/>
    </ligand>
</feature>
<protein>
    <submittedName>
        <fullName evidence="8">3-deoxy-D-manno-octulosonate 8-phosphate phosphatase (KDO 8-P phosphatase)</fullName>
    </submittedName>
</protein>
<dbReference type="RefSeq" id="WP_096601995.1">
    <property type="nucleotide sequence ID" value="NZ_OBEN01000004.1"/>
</dbReference>
<evidence type="ECO:0000256" key="2">
    <source>
        <dbReference type="ARBA" id="ARBA00005893"/>
    </source>
</evidence>
<dbReference type="NCBIfam" id="TIGR01662">
    <property type="entry name" value="HAD-SF-IIIA"/>
    <property type="match status" value="1"/>
</dbReference>
<dbReference type="OrthoDB" id="9805604at2"/>
<evidence type="ECO:0000256" key="6">
    <source>
        <dbReference type="ARBA" id="ARBA00022842"/>
    </source>
</evidence>
<dbReference type="InterPro" id="IPR036412">
    <property type="entry name" value="HAD-like_sf"/>
</dbReference>
<comment type="similarity">
    <text evidence="2">Belongs to the KdsC family.</text>
</comment>
<comment type="subunit">
    <text evidence="3">Homotetramer.</text>
</comment>
<comment type="cofactor">
    <cofactor evidence="1 7">
        <name>Mg(2+)</name>
        <dbReference type="ChEBI" id="CHEBI:18420"/>
    </cofactor>
</comment>
<dbReference type="PANTHER" id="PTHR21485">
    <property type="entry name" value="HAD SUPERFAMILY MEMBERS CMAS AND KDSC"/>
    <property type="match status" value="1"/>
</dbReference>
<evidence type="ECO:0000256" key="4">
    <source>
        <dbReference type="ARBA" id="ARBA00022723"/>
    </source>
</evidence>
<evidence type="ECO:0000313" key="8">
    <source>
        <dbReference type="EMBL" id="SNZ14188.1"/>
    </source>
</evidence>
<dbReference type="SFLD" id="SFLDS00003">
    <property type="entry name" value="Haloacid_Dehalogenase"/>
    <property type="match status" value="1"/>
</dbReference>
<dbReference type="PANTHER" id="PTHR21485:SF3">
    <property type="entry name" value="N-ACYLNEURAMINATE CYTIDYLYLTRANSFERASE"/>
    <property type="match status" value="1"/>
</dbReference>
<dbReference type="GO" id="GO:0008781">
    <property type="term" value="F:N-acylneuraminate cytidylyltransferase activity"/>
    <property type="evidence" value="ECO:0007669"/>
    <property type="project" value="TreeGrafter"/>
</dbReference>
<reference evidence="9" key="1">
    <citation type="submission" date="2017-09" db="EMBL/GenBank/DDBJ databases">
        <authorList>
            <person name="Varghese N."/>
            <person name="Submissions S."/>
        </authorList>
    </citation>
    <scope>NUCLEOTIDE SEQUENCE [LARGE SCALE GENOMIC DNA]</scope>
    <source>
        <strain evidence="9">DSM 2913</strain>
    </source>
</reference>
<evidence type="ECO:0000256" key="7">
    <source>
        <dbReference type="PIRSR" id="PIRSR006118-2"/>
    </source>
</evidence>
<evidence type="ECO:0000256" key="5">
    <source>
        <dbReference type="ARBA" id="ARBA00022801"/>
    </source>
</evidence>
<organism evidence="8 9">
    <name type="scientific">Hydrogenobacter hydrogenophilus</name>
    <dbReference type="NCBI Taxonomy" id="35835"/>
    <lineage>
        <taxon>Bacteria</taxon>
        <taxon>Pseudomonadati</taxon>
        <taxon>Aquificota</taxon>
        <taxon>Aquificia</taxon>
        <taxon>Aquificales</taxon>
        <taxon>Aquificaceae</taxon>
        <taxon>Hydrogenobacter</taxon>
    </lineage>
</organism>
<dbReference type="GO" id="GO:0016788">
    <property type="term" value="F:hydrolase activity, acting on ester bonds"/>
    <property type="evidence" value="ECO:0007669"/>
    <property type="project" value="InterPro"/>
</dbReference>
<feature type="binding site" evidence="7">
    <location>
        <position position="18"/>
    </location>
    <ligand>
        <name>substrate</name>
    </ligand>
</feature>
<dbReference type="SFLD" id="SFLDG01136">
    <property type="entry name" value="C1.6:_Phosphoserine_Phosphatas"/>
    <property type="match status" value="1"/>
</dbReference>
<evidence type="ECO:0000256" key="3">
    <source>
        <dbReference type="ARBA" id="ARBA00011881"/>
    </source>
</evidence>
<dbReference type="NCBIfam" id="TIGR01670">
    <property type="entry name" value="KdsC-phosphatas"/>
    <property type="match status" value="1"/>
</dbReference>
<dbReference type="Pfam" id="PF08282">
    <property type="entry name" value="Hydrolase_3"/>
    <property type="match status" value="1"/>
</dbReference>
<evidence type="ECO:0000313" key="9">
    <source>
        <dbReference type="Proteomes" id="UP000218627"/>
    </source>
</evidence>
<keyword evidence="5" id="KW-0378">Hydrolase</keyword>
<accession>A0A285NYA2</accession>
<gene>
    <name evidence="8" type="ORF">SAMN06265353_1014</name>
</gene>
<name>A0A285NYA2_9AQUI</name>
<dbReference type="FunFam" id="3.40.50.1000:FF:000029">
    <property type="entry name" value="3-deoxy-D-manno-octulosonate 8-phosphate phosphatase KdsC"/>
    <property type="match status" value="1"/>
</dbReference>
<dbReference type="InterPro" id="IPR050793">
    <property type="entry name" value="CMP-NeuNAc_synthase"/>
</dbReference>
<sequence length="173" mass="19590">MDLTEKAKRVKMLLMDVDGVLTDGKLYYTQEGEEIKVFNVRDGLGIKLIQKAGIKTGVISGRNSKPLINRLRELGVEEIYLGHNEKLPAFEEILKKNHLSCEEIAFIGDDYVDIPILRRVGFPIVVCDAPKVVKETALYITKAKGGEGAVREAIEYLLELRGELKEMLKYYFE</sequence>
<dbReference type="InterPro" id="IPR006549">
    <property type="entry name" value="HAD-SF_hydro_IIIA"/>
</dbReference>
<dbReference type="InterPro" id="IPR023214">
    <property type="entry name" value="HAD_sf"/>
</dbReference>
<dbReference type="Proteomes" id="UP000218627">
    <property type="component" value="Unassembled WGS sequence"/>
</dbReference>
<dbReference type="GO" id="GO:0046872">
    <property type="term" value="F:metal ion binding"/>
    <property type="evidence" value="ECO:0007669"/>
    <property type="project" value="UniProtKB-KW"/>
</dbReference>
<proteinExistence type="inferred from homology"/>
<dbReference type="PIRSF" id="PIRSF006118">
    <property type="entry name" value="KDO8-P_Ptase"/>
    <property type="match status" value="1"/>
</dbReference>
<keyword evidence="6 7" id="KW-0460">Magnesium</keyword>
<dbReference type="InterPro" id="IPR010023">
    <property type="entry name" value="KdsC_fam"/>
</dbReference>
<dbReference type="Gene3D" id="3.40.50.1000">
    <property type="entry name" value="HAD superfamily/HAD-like"/>
    <property type="match status" value="1"/>
</dbReference>
<evidence type="ECO:0000256" key="1">
    <source>
        <dbReference type="ARBA" id="ARBA00001946"/>
    </source>
</evidence>
<keyword evidence="4 7" id="KW-0479">Metal-binding</keyword>
<dbReference type="SUPFAM" id="SSF56784">
    <property type="entry name" value="HAD-like"/>
    <property type="match status" value="1"/>
</dbReference>
<keyword evidence="9" id="KW-1185">Reference proteome</keyword>
<dbReference type="AlphaFoldDB" id="A0A285NYA2"/>
<dbReference type="SFLD" id="SFLDG01138">
    <property type="entry name" value="C1.6.2:_Deoxy-d-mannose-octulo"/>
    <property type="match status" value="1"/>
</dbReference>
<dbReference type="EMBL" id="OBEN01000004">
    <property type="protein sequence ID" value="SNZ14188.1"/>
    <property type="molecule type" value="Genomic_DNA"/>
</dbReference>
<dbReference type="CDD" id="cd01630">
    <property type="entry name" value="HAD_KDO-like"/>
    <property type="match status" value="1"/>
</dbReference>